<name>A0A5N8W472_9ACTN</name>
<gene>
    <name evidence="2" type="ORF">FNH04_20980</name>
</gene>
<dbReference type="InterPro" id="IPR053892">
    <property type="entry name" value="MoaF-like"/>
</dbReference>
<dbReference type="Gene3D" id="2.40.128.20">
    <property type="match status" value="1"/>
</dbReference>
<reference evidence="2 3" key="1">
    <citation type="submission" date="2019-07" db="EMBL/GenBank/DDBJ databases">
        <title>New species of Amycolatopsis and Streptomyces.</title>
        <authorList>
            <person name="Duangmal K."/>
            <person name="Teo W.F.A."/>
            <person name="Lipun K."/>
        </authorList>
    </citation>
    <scope>NUCLEOTIDE SEQUENCE [LARGE SCALE GENOMIC DNA]</scope>
    <source>
        <strain evidence="2 3">TISTR 2346</strain>
    </source>
</reference>
<dbReference type="EMBL" id="VJZE01000143">
    <property type="protein sequence ID" value="MPY42290.1"/>
    <property type="molecule type" value="Genomic_DNA"/>
</dbReference>
<evidence type="ECO:0000313" key="3">
    <source>
        <dbReference type="Proteomes" id="UP000326979"/>
    </source>
</evidence>
<keyword evidence="3" id="KW-1185">Reference proteome</keyword>
<dbReference type="AlphaFoldDB" id="A0A5N8W472"/>
<dbReference type="Pfam" id="PF22036">
    <property type="entry name" value="MoaF_like"/>
    <property type="match status" value="1"/>
</dbReference>
<evidence type="ECO:0000259" key="1">
    <source>
        <dbReference type="Pfam" id="PF22036"/>
    </source>
</evidence>
<dbReference type="OrthoDB" id="8794267at2"/>
<dbReference type="InterPro" id="IPR012674">
    <property type="entry name" value="Calycin"/>
</dbReference>
<dbReference type="RefSeq" id="WP_152786479.1">
    <property type="nucleotide sequence ID" value="NZ_BAABEQ010000011.1"/>
</dbReference>
<feature type="domain" description="MoaF-like" evidence="1">
    <location>
        <begin position="8"/>
        <end position="94"/>
    </location>
</feature>
<sequence length="107" mass="11672">MSDLTYDGKTFVFRVDNGVVFRNTYTADGTSLRYETLQGPAKGAAETVTLHTAEVAPGLFMLSWVEASGMTITHLMNLNTRTVHAFWTYETGDGRVAELHTGTLAPA</sequence>
<comment type="caution">
    <text evidence="2">The sequence shown here is derived from an EMBL/GenBank/DDBJ whole genome shotgun (WGS) entry which is preliminary data.</text>
</comment>
<proteinExistence type="predicted"/>
<evidence type="ECO:0000313" key="2">
    <source>
        <dbReference type="EMBL" id="MPY42290.1"/>
    </source>
</evidence>
<accession>A0A5N8W472</accession>
<protein>
    <recommendedName>
        <fullName evidence="1">MoaF-like domain-containing protein</fullName>
    </recommendedName>
</protein>
<organism evidence="2 3">
    <name type="scientific">Streptomyces phyllanthi</name>
    <dbReference type="NCBI Taxonomy" id="1803180"/>
    <lineage>
        <taxon>Bacteria</taxon>
        <taxon>Bacillati</taxon>
        <taxon>Actinomycetota</taxon>
        <taxon>Actinomycetes</taxon>
        <taxon>Kitasatosporales</taxon>
        <taxon>Streptomycetaceae</taxon>
        <taxon>Streptomyces</taxon>
    </lineage>
</organism>
<dbReference type="Proteomes" id="UP000326979">
    <property type="component" value="Unassembled WGS sequence"/>
</dbReference>